<feature type="domain" description="Nudix hydrolase" evidence="5">
    <location>
        <begin position="1"/>
        <end position="109"/>
    </location>
</feature>
<evidence type="ECO:0000256" key="1">
    <source>
        <dbReference type="ARBA" id="ARBA00001946"/>
    </source>
</evidence>
<dbReference type="KEGG" id="surl:BI350_06035"/>
<dbReference type="GO" id="GO:0016787">
    <property type="term" value="F:hydrolase activity"/>
    <property type="evidence" value="ECO:0007669"/>
    <property type="project" value="UniProtKB-KW"/>
</dbReference>
<evidence type="ECO:0000259" key="5">
    <source>
        <dbReference type="PROSITE" id="PS51462"/>
    </source>
</evidence>
<dbReference type="PROSITE" id="PS51462">
    <property type="entry name" value="NUDIX"/>
    <property type="match status" value="1"/>
</dbReference>
<dbReference type="InterPro" id="IPR000086">
    <property type="entry name" value="NUDIX_hydrolase_dom"/>
</dbReference>
<protein>
    <submittedName>
        <fullName evidence="6">DNA mismatch repair protein MutT</fullName>
    </submittedName>
</protein>
<keyword evidence="7" id="KW-1185">Reference proteome</keyword>
<dbReference type="InterPro" id="IPR015797">
    <property type="entry name" value="NUDIX_hydrolase-like_dom_sf"/>
</dbReference>
<evidence type="ECO:0000256" key="4">
    <source>
        <dbReference type="RuleBase" id="RU003476"/>
    </source>
</evidence>
<evidence type="ECO:0000256" key="2">
    <source>
        <dbReference type="ARBA" id="ARBA00022801"/>
    </source>
</evidence>
<evidence type="ECO:0000313" key="7">
    <source>
        <dbReference type="Proteomes" id="UP000185746"/>
    </source>
</evidence>
<evidence type="ECO:0000256" key="3">
    <source>
        <dbReference type="ARBA" id="ARBA00022842"/>
    </source>
</evidence>
<dbReference type="InterPro" id="IPR020084">
    <property type="entry name" value="NUDIX_hydrolase_CS"/>
</dbReference>
<reference evidence="6 7" key="1">
    <citation type="submission" date="2016-09" db="EMBL/GenBank/DDBJ databases">
        <title>Complete genome sequence of the Lysinibacillus sphaericus LMG 22257, a specie of Bacillus with ureolytic activity that can effectively biodeposit calcium carbonate.</title>
        <authorList>
            <person name="Yan W."/>
        </authorList>
    </citation>
    <scope>NUCLEOTIDE SEQUENCE [LARGE SCALE GENOMIC DNA]</scope>
    <source>
        <strain evidence="6 7">LMG 22257</strain>
    </source>
</reference>
<dbReference type="EMBL" id="CP017560">
    <property type="protein sequence ID" value="AOV09119.1"/>
    <property type="molecule type" value="Genomic_DNA"/>
</dbReference>
<proteinExistence type="inferred from homology"/>
<dbReference type="PANTHER" id="PTHR43046">
    <property type="entry name" value="GDP-MANNOSE MANNOSYL HYDROLASE"/>
    <property type="match status" value="1"/>
</dbReference>
<accession>A0A1D8JK74</accession>
<comment type="cofactor">
    <cofactor evidence="1">
        <name>Mg(2+)</name>
        <dbReference type="ChEBI" id="CHEBI:18420"/>
    </cofactor>
</comment>
<dbReference type="PROSITE" id="PS00893">
    <property type="entry name" value="NUDIX_BOX"/>
    <property type="match status" value="1"/>
</dbReference>
<keyword evidence="2 4" id="KW-0378">Hydrolase</keyword>
<dbReference type="CDD" id="cd02883">
    <property type="entry name" value="NUDIX_Hydrolase"/>
    <property type="match status" value="1"/>
</dbReference>
<dbReference type="Pfam" id="PF00293">
    <property type="entry name" value="NUDIX"/>
    <property type="match status" value="1"/>
</dbReference>
<dbReference type="AlphaFoldDB" id="A0A1D8JK74"/>
<dbReference type="PRINTS" id="PR00502">
    <property type="entry name" value="NUDIXFAMILY"/>
</dbReference>
<name>A0A1D8JK74_9BACL</name>
<dbReference type="PANTHER" id="PTHR43046:SF12">
    <property type="entry name" value="GDP-MANNOSE MANNOSYL HYDROLASE"/>
    <property type="match status" value="1"/>
</dbReference>
<evidence type="ECO:0000313" key="6">
    <source>
        <dbReference type="EMBL" id="AOV09119.1"/>
    </source>
</evidence>
<dbReference type="Proteomes" id="UP000185746">
    <property type="component" value="Chromosome"/>
</dbReference>
<dbReference type="Gene3D" id="3.90.79.10">
    <property type="entry name" value="Nucleoside Triphosphate Pyrophosphohydrolase"/>
    <property type="match status" value="1"/>
</dbReference>
<dbReference type="SUPFAM" id="SSF55811">
    <property type="entry name" value="Nudix"/>
    <property type="match status" value="1"/>
</dbReference>
<organism evidence="6 7">
    <name type="scientific">Sporosarcina ureilytica</name>
    <dbReference type="NCBI Taxonomy" id="298596"/>
    <lineage>
        <taxon>Bacteria</taxon>
        <taxon>Bacillati</taxon>
        <taxon>Bacillota</taxon>
        <taxon>Bacilli</taxon>
        <taxon>Bacillales</taxon>
        <taxon>Caryophanaceae</taxon>
        <taxon>Sporosarcina</taxon>
    </lineage>
</organism>
<gene>
    <name evidence="6" type="ORF">BI350_06035</name>
</gene>
<comment type="similarity">
    <text evidence="4">Belongs to the Nudix hydrolase family.</text>
</comment>
<sequence>MVQNKRHNNWSLPGGGVENGETLEQAVIREVQEETGLNVMIENLVAVNEAFREQEGNHVLFFTFQAKVVSGELEIQDTNGIAKVAWKEMTDANHLAPYYKGGIEQLIIRSIPYVFQGTQ</sequence>
<dbReference type="InterPro" id="IPR020476">
    <property type="entry name" value="Nudix_hydrolase"/>
</dbReference>
<keyword evidence="3" id="KW-0460">Magnesium</keyword>